<evidence type="ECO:0000313" key="2">
    <source>
        <dbReference type="Proteomes" id="UP000805193"/>
    </source>
</evidence>
<proteinExistence type="predicted"/>
<evidence type="ECO:0000313" key="1">
    <source>
        <dbReference type="EMBL" id="KAG0443880.1"/>
    </source>
</evidence>
<accession>A0AC60QWV8</accession>
<reference evidence="1 2" key="1">
    <citation type="journal article" date="2020" name="Cell">
        <title>Large-Scale Comparative Analyses of Tick Genomes Elucidate Their Genetic Diversity and Vector Capacities.</title>
        <authorList>
            <consortium name="Tick Genome and Microbiome Consortium (TIGMIC)"/>
            <person name="Jia N."/>
            <person name="Wang J."/>
            <person name="Shi W."/>
            <person name="Du L."/>
            <person name="Sun Y."/>
            <person name="Zhan W."/>
            <person name="Jiang J.F."/>
            <person name="Wang Q."/>
            <person name="Zhang B."/>
            <person name="Ji P."/>
            <person name="Bell-Sakyi L."/>
            <person name="Cui X.M."/>
            <person name="Yuan T.T."/>
            <person name="Jiang B.G."/>
            <person name="Yang W.F."/>
            <person name="Lam T.T."/>
            <person name="Chang Q.C."/>
            <person name="Ding S.J."/>
            <person name="Wang X.J."/>
            <person name="Zhu J.G."/>
            <person name="Ruan X.D."/>
            <person name="Zhao L."/>
            <person name="Wei J.T."/>
            <person name="Ye R.Z."/>
            <person name="Que T.C."/>
            <person name="Du C.H."/>
            <person name="Zhou Y.H."/>
            <person name="Cheng J.X."/>
            <person name="Dai P.F."/>
            <person name="Guo W.B."/>
            <person name="Han X.H."/>
            <person name="Huang E.J."/>
            <person name="Li L.F."/>
            <person name="Wei W."/>
            <person name="Gao Y.C."/>
            <person name="Liu J.Z."/>
            <person name="Shao H.Z."/>
            <person name="Wang X."/>
            <person name="Wang C.C."/>
            <person name="Yang T.C."/>
            <person name="Huo Q.B."/>
            <person name="Li W."/>
            <person name="Chen H.Y."/>
            <person name="Chen S.E."/>
            <person name="Zhou L.G."/>
            <person name="Ni X.B."/>
            <person name="Tian J.H."/>
            <person name="Sheng Y."/>
            <person name="Liu T."/>
            <person name="Pan Y.S."/>
            <person name="Xia L.Y."/>
            <person name="Li J."/>
            <person name="Zhao F."/>
            <person name="Cao W.C."/>
        </authorList>
    </citation>
    <scope>NUCLEOTIDE SEQUENCE [LARGE SCALE GENOMIC DNA]</scope>
    <source>
        <strain evidence="1">Iper-2018</strain>
    </source>
</reference>
<organism evidence="1 2">
    <name type="scientific">Ixodes persulcatus</name>
    <name type="common">Taiga tick</name>
    <dbReference type="NCBI Taxonomy" id="34615"/>
    <lineage>
        <taxon>Eukaryota</taxon>
        <taxon>Metazoa</taxon>
        <taxon>Ecdysozoa</taxon>
        <taxon>Arthropoda</taxon>
        <taxon>Chelicerata</taxon>
        <taxon>Arachnida</taxon>
        <taxon>Acari</taxon>
        <taxon>Parasitiformes</taxon>
        <taxon>Ixodida</taxon>
        <taxon>Ixodoidea</taxon>
        <taxon>Ixodidae</taxon>
        <taxon>Ixodinae</taxon>
        <taxon>Ixodes</taxon>
    </lineage>
</organism>
<sequence>MAASSIRRGPSENEIKDILFDSDDDGTSDCPAFVDIKTKEVMKDAKKRDPFVKRAFPLFAVIRLRGEHNHMLNCADCLRLLQGTPDTRACFYTYFKDDLLPAEAIVLHAQKLAAQDHTVELLASGAVNPHGNTVYHWFRVWCKNAFGDAVD</sequence>
<name>A0AC60QWV8_IXOPE</name>
<protein>
    <submittedName>
        <fullName evidence="1">Uncharacterized protein</fullName>
    </submittedName>
</protein>
<gene>
    <name evidence="1" type="ORF">HPB47_014421</name>
</gene>
<dbReference type="EMBL" id="JABSTQ010002768">
    <property type="protein sequence ID" value="KAG0443880.1"/>
    <property type="molecule type" value="Genomic_DNA"/>
</dbReference>
<dbReference type="Proteomes" id="UP000805193">
    <property type="component" value="Unassembled WGS sequence"/>
</dbReference>
<keyword evidence="2" id="KW-1185">Reference proteome</keyword>
<comment type="caution">
    <text evidence="1">The sequence shown here is derived from an EMBL/GenBank/DDBJ whole genome shotgun (WGS) entry which is preliminary data.</text>
</comment>